<dbReference type="RefSeq" id="WP_173033310.1">
    <property type="nucleotide sequence ID" value="NZ_AP022870.1"/>
</dbReference>
<keyword evidence="1" id="KW-0812">Transmembrane</keyword>
<keyword evidence="3" id="KW-0808">Transferase</keyword>
<evidence type="ECO:0000313" key="3">
    <source>
        <dbReference type="EMBL" id="BCB74046.1"/>
    </source>
</evidence>
<reference evidence="3 4" key="1">
    <citation type="submission" date="2020-03" db="EMBL/GenBank/DDBJ databases">
        <title>Whole genome shotgun sequence of Phytohabitans flavus NBRC 107702.</title>
        <authorList>
            <person name="Komaki H."/>
            <person name="Tamura T."/>
        </authorList>
    </citation>
    <scope>NUCLEOTIDE SEQUENCE [LARGE SCALE GENOMIC DNA]</scope>
    <source>
        <strain evidence="3 4">NBRC 107702</strain>
    </source>
</reference>
<feature type="transmembrane region" description="Helical" evidence="1">
    <location>
        <begin position="56"/>
        <end position="80"/>
    </location>
</feature>
<dbReference type="PANTHER" id="PTHR23028">
    <property type="entry name" value="ACETYLTRANSFERASE"/>
    <property type="match status" value="1"/>
</dbReference>
<dbReference type="Pfam" id="PF01757">
    <property type="entry name" value="Acyl_transf_3"/>
    <property type="match status" value="1"/>
</dbReference>
<feature type="transmembrane region" description="Helical" evidence="1">
    <location>
        <begin position="25"/>
        <end position="44"/>
    </location>
</feature>
<dbReference type="GO" id="GO:0000271">
    <property type="term" value="P:polysaccharide biosynthetic process"/>
    <property type="evidence" value="ECO:0007669"/>
    <property type="project" value="TreeGrafter"/>
</dbReference>
<sequence>MTTTKEAVTGAREAARTRLPSLTSLRIIAASLVFINHGLIYPLFTNADLNDAYKLIGHNTGTVGVSFFFILSGFVLTWSAKPNDTTLGFWRRRFLKIFPNHVVVWLAVLAMMGVAGLPIMWGPTLWSLPLLQGWFPEATYHLFAVNGPTWSLSVELLFYAAFPLLLPLILKIPAQRLWLWAGVVTVGGLLMPVVARLFLPEQPPSMLSTTLSWPQQWFVYFFPPIRIFEFVVGMIMARIVLSGRWIGLRPILATLLLLAVYAATMGIDLIDGWHGLLLAPMALLIAAVASSDVAGRTGVLTRPAMVWLGQISYAFFLVHVHVLFLIHAAFGGQFGVRGAYKPEQFGVLGGIALLVGVYLASVVVAWLLYALVEQPIMRNWSRSRQRRTAADAQPAP</sequence>
<feature type="domain" description="Acyltransferase 3" evidence="2">
    <location>
        <begin position="21"/>
        <end position="369"/>
    </location>
</feature>
<dbReference type="InterPro" id="IPR050879">
    <property type="entry name" value="Acyltransferase_3"/>
</dbReference>
<feature type="transmembrane region" description="Helical" evidence="1">
    <location>
        <begin position="248"/>
        <end position="267"/>
    </location>
</feature>
<feature type="transmembrane region" description="Helical" evidence="1">
    <location>
        <begin position="150"/>
        <end position="170"/>
    </location>
</feature>
<dbReference type="InterPro" id="IPR002656">
    <property type="entry name" value="Acyl_transf_3_dom"/>
</dbReference>
<keyword evidence="1" id="KW-0472">Membrane</keyword>
<dbReference type="GO" id="GO:0016747">
    <property type="term" value="F:acyltransferase activity, transferring groups other than amino-acyl groups"/>
    <property type="evidence" value="ECO:0007669"/>
    <property type="project" value="InterPro"/>
</dbReference>
<evidence type="ECO:0000313" key="4">
    <source>
        <dbReference type="Proteomes" id="UP000502508"/>
    </source>
</evidence>
<feature type="transmembrane region" description="Helical" evidence="1">
    <location>
        <begin position="350"/>
        <end position="372"/>
    </location>
</feature>
<keyword evidence="1" id="KW-1133">Transmembrane helix</keyword>
<reference evidence="3 4" key="2">
    <citation type="submission" date="2020-03" db="EMBL/GenBank/DDBJ databases">
        <authorList>
            <person name="Ichikawa N."/>
            <person name="Kimura A."/>
            <person name="Kitahashi Y."/>
            <person name="Uohara A."/>
        </authorList>
    </citation>
    <scope>NUCLEOTIDE SEQUENCE [LARGE SCALE GENOMIC DNA]</scope>
    <source>
        <strain evidence="3 4">NBRC 107702</strain>
    </source>
</reference>
<name>A0A6F8XJQ6_9ACTN</name>
<evidence type="ECO:0000259" key="2">
    <source>
        <dbReference type="Pfam" id="PF01757"/>
    </source>
</evidence>
<proteinExistence type="predicted"/>
<accession>A0A6F8XJQ6</accession>
<dbReference type="PANTHER" id="PTHR23028:SF53">
    <property type="entry name" value="ACYL_TRANSF_3 DOMAIN-CONTAINING PROTEIN"/>
    <property type="match status" value="1"/>
</dbReference>
<evidence type="ECO:0000256" key="1">
    <source>
        <dbReference type="SAM" id="Phobius"/>
    </source>
</evidence>
<feature type="transmembrane region" description="Helical" evidence="1">
    <location>
        <begin position="177"/>
        <end position="198"/>
    </location>
</feature>
<feature type="transmembrane region" description="Helical" evidence="1">
    <location>
        <begin position="101"/>
        <end position="121"/>
    </location>
</feature>
<dbReference type="Proteomes" id="UP000502508">
    <property type="component" value="Chromosome"/>
</dbReference>
<dbReference type="AlphaFoldDB" id="A0A6F8XJQ6"/>
<dbReference type="EMBL" id="AP022870">
    <property type="protein sequence ID" value="BCB74046.1"/>
    <property type="molecule type" value="Genomic_DNA"/>
</dbReference>
<feature type="transmembrane region" description="Helical" evidence="1">
    <location>
        <begin position="218"/>
        <end position="241"/>
    </location>
</feature>
<protein>
    <submittedName>
        <fullName evidence="3">Acyltransferase</fullName>
    </submittedName>
</protein>
<dbReference type="KEGG" id="pfla:Pflav_004560"/>
<dbReference type="GO" id="GO:0016020">
    <property type="term" value="C:membrane"/>
    <property type="evidence" value="ECO:0007669"/>
    <property type="project" value="TreeGrafter"/>
</dbReference>
<feature type="transmembrane region" description="Helical" evidence="1">
    <location>
        <begin position="273"/>
        <end position="294"/>
    </location>
</feature>
<keyword evidence="4" id="KW-1185">Reference proteome</keyword>
<feature type="transmembrane region" description="Helical" evidence="1">
    <location>
        <begin position="306"/>
        <end position="330"/>
    </location>
</feature>
<keyword evidence="3" id="KW-0012">Acyltransferase</keyword>
<organism evidence="3 4">
    <name type="scientific">Phytohabitans flavus</name>
    <dbReference type="NCBI Taxonomy" id="1076124"/>
    <lineage>
        <taxon>Bacteria</taxon>
        <taxon>Bacillati</taxon>
        <taxon>Actinomycetota</taxon>
        <taxon>Actinomycetes</taxon>
        <taxon>Micromonosporales</taxon>
        <taxon>Micromonosporaceae</taxon>
    </lineage>
</organism>
<gene>
    <name evidence="3" type="ORF">Pflav_004560</name>
</gene>